<dbReference type="InterPro" id="IPR020991">
    <property type="entry name" value="Connector_podovirus"/>
</dbReference>
<dbReference type="Pfam" id="PF12236">
    <property type="entry name" value="Head-tail_con"/>
    <property type="match status" value="1"/>
</dbReference>
<keyword evidence="3" id="KW-0231">Viral genome packaging</keyword>
<gene>
    <name evidence="4" type="ORF">GAK35_02216</name>
</gene>
<sequence length="518" mass="56895">MRYTAEQAWEAGALIRLPLLTRCEKYAAFTLPTICTPHGYTEQSDELQTDYQSFGAQGTNNLANKLMLALFAPSRPFFRLDIPSTLVQQLMDRGGFNQADLQSKLSVAETNCIKMLDQMGVRPQLYLALKHLIVTGNCLVILGKKDNVPLRVLGLKRYTVKRSMSGKVIEIVIHEKVRFDELDSDIQKALLKAHPKKYQGFDPSNPATCGEVKYFTWVRWDGTAKYNVSHHVDDMDLPPEFNGSYTDQTLPYRVLTWELHDDNNYGTGLVEQYSGDFAALSALSEAEVKGAILASEFRWLVNPAGSTRPEDIEASDNGAALPGTKDDIVPLVSGTGASMQFVDTVASKYVKRLGSGFLMGSSVIRDAERVTAEEVRLQANELETSFGGVYSVLAVNFQLPLAYWLVKLSGVKLEGTAIEPTIITGLDALSRNGDLDNLKLCIQDLAALSGLPPQAQFVLKMDVIARAIFTGRGVDASQYIKSAQEQQADMQSQQQMALAQQVARPVASAVMAGQPSPQ</sequence>
<organism evidence="4 5">
    <name type="scientific">Herbaspirillum frisingense</name>
    <dbReference type="NCBI Taxonomy" id="92645"/>
    <lineage>
        <taxon>Bacteria</taxon>
        <taxon>Pseudomonadati</taxon>
        <taxon>Pseudomonadota</taxon>
        <taxon>Betaproteobacteria</taxon>
        <taxon>Burkholderiales</taxon>
        <taxon>Oxalobacteraceae</taxon>
        <taxon>Herbaspirillum</taxon>
    </lineage>
</organism>
<dbReference type="AlphaFoldDB" id="A0A7V8FWI3"/>
<evidence type="ECO:0000256" key="2">
    <source>
        <dbReference type="ARBA" id="ARBA00022612"/>
    </source>
</evidence>
<keyword evidence="2" id="KW-1188">Viral release from host cell</keyword>
<evidence type="ECO:0000313" key="5">
    <source>
        <dbReference type="Proteomes" id="UP000462435"/>
    </source>
</evidence>
<evidence type="ECO:0008006" key="6">
    <source>
        <dbReference type="Google" id="ProtNLM"/>
    </source>
</evidence>
<comment type="subcellular location">
    <subcellularLocation>
        <location evidence="1">Virion</location>
    </subcellularLocation>
</comment>
<accession>A0A7V8FWI3</accession>
<protein>
    <recommendedName>
        <fullName evidence="6">Phage tail protein</fullName>
    </recommendedName>
</protein>
<reference evidence="5" key="1">
    <citation type="journal article" date="2020" name="MBio">
        <title>Horizontal gene transfer to a defensive symbiont with a reduced genome amongst a multipartite beetle microbiome.</title>
        <authorList>
            <person name="Waterworth S.C."/>
            <person name="Florez L.V."/>
            <person name="Rees E.R."/>
            <person name="Hertweck C."/>
            <person name="Kaltenpoth M."/>
            <person name="Kwan J.C."/>
        </authorList>
    </citation>
    <scope>NUCLEOTIDE SEQUENCE [LARGE SCALE GENOMIC DNA]</scope>
</reference>
<evidence type="ECO:0000256" key="1">
    <source>
        <dbReference type="ARBA" id="ARBA00004328"/>
    </source>
</evidence>
<name>A0A7V8FWI3_9BURK</name>
<evidence type="ECO:0000313" key="4">
    <source>
        <dbReference type="EMBL" id="KAF1043432.1"/>
    </source>
</evidence>
<comment type="caution">
    <text evidence="4">The sequence shown here is derived from an EMBL/GenBank/DDBJ whole genome shotgun (WGS) entry which is preliminary data.</text>
</comment>
<proteinExistence type="predicted"/>
<evidence type="ECO:0000256" key="3">
    <source>
        <dbReference type="ARBA" id="ARBA00023219"/>
    </source>
</evidence>
<dbReference type="Proteomes" id="UP000462435">
    <property type="component" value="Unassembled WGS sequence"/>
</dbReference>
<dbReference type="EMBL" id="WNDX01000060">
    <property type="protein sequence ID" value="KAF1043432.1"/>
    <property type="molecule type" value="Genomic_DNA"/>
</dbReference>